<keyword evidence="1" id="KW-0614">Plasmid</keyword>
<dbReference type="OrthoDB" id="162064at2"/>
<dbReference type="HOGENOM" id="CLU_180691_0_0_0"/>
<proteinExistence type="predicted"/>
<dbReference type="InParanoid" id="W0RR41"/>
<protein>
    <submittedName>
        <fullName evidence="1">Uncharacterized protein</fullName>
    </submittedName>
</protein>
<evidence type="ECO:0000313" key="1">
    <source>
        <dbReference type="EMBL" id="AHG93171.1"/>
    </source>
</evidence>
<geneLocation type="plasmid" evidence="1 2">
    <name>2</name>
</geneLocation>
<sequence length="108" mass="12259">MQPAVIASPKTGRELVDEYFIENRTRLLEIAAFLDRLDRVDDTLAQRDFRARAFREALGVLTADAATGDATRVERIQMIFSDPTTEPLERLDQKSARGAYDRWQMGVA</sequence>
<evidence type="ECO:0000313" key="2">
    <source>
        <dbReference type="Proteomes" id="UP000019151"/>
    </source>
</evidence>
<accession>W0RR41</accession>
<dbReference type="KEGG" id="gba:J421_5636"/>
<dbReference type="eggNOG" id="ENOG50330E7">
    <property type="taxonomic scope" value="Bacteria"/>
</dbReference>
<gene>
    <name evidence="1" type="ORF">J421_5636</name>
</gene>
<dbReference type="PATRIC" id="fig|861299.3.peg.5673"/>
<dbReference type="EMBL" id="CP007130">
    <property type="protein sequence ID" value="AHG93171.1"/>
    <property type="molecule type" value="Genomic_DNA"/>
</dbReference>
<name>W0RR41_9BACT</name>
<organism evidence="1 2">
    <name type="scientific">Gemmatirosa kalamazoonensis</name>
    <dbReference type="NCBI Taxonomy" id="861299"/>
    <lineage>
        <taxon>Bacteria</taxon>
        <taxon>Pseudomonadati</taxon>
        <taxon>Gemmatimonadota</taxon>
        <taxon>Gemmatimonadia</taxon>
        <taxon>Gemmatimonadales</taxon>
        <taxon>Gemmatimonadaceae</taxon>
        <taxon>Gemmatirosa</taxon>
    </lineage>
</organism>
<dbReference type="RefSeq" id="WP_104023434.1">
    <property type="nucleotide sequence ID" value="NZ_CP007130.1"/>
</dbReference>
<keyword evidence="2" id="KW-1185">Reference proteome</keyword>
<dbReference type="Proteomes" id="UP000019151">
    <property type="component" value="Plasmid 2"/>
</dbReference>
<dbReference type="AlphaFoldDB" id="W0RR41"/>
<reference evidence="1 2" key="1">
    <citation type="journal article" date="2014" name="Genome Announc.">
        <title>Genome Sequence and Methylome of Soil Bacterium Gemmatirosa kalamazoonensis KBS708T, a Member of the Rarely Cultivated Gemmatimonadetes Phylum.</title>
        <authorList>
            <person name="Debruyn J.M."/>
            <person name="Radosevich M."/>
            <person name="Wommack K.E."/>
            <person name="Polson S.W."/>
            <person name="Hauser L.J."/>
            <person name="Fawaz M.N."/>
            <person name="Korlach J."/>
            <person name="Tsai Y.C."/>
        </authorList>
    </citation>
    <scope>NUCLEOTIDE SEQUENCE [LARGE SCALE GENOMIC DNA]</scope>
    <source>
        <strain evidence="1 2">KBS708</strain>
        <plasmid evidence="2">Plasmid 2</plasmid>
    </source>
</reference>